<feature type="compositionally biased region" description="Basic and acidic residues" evidence="14">
    <location>
        <begin position="14"/>
        <end position="27"/>
    </location>
</feature>
<dbReference type="Gene3D" id="1.10.1670.10">
    <property type="entry name" value="Helix-hairpin-Helix base-excision DNA repair enzymes (C-terminal)"/>
    <property type="match status" value="1"/>
</dbReference>
<keyword evidence="9" id="KW-0378">Hydrolase</keyword>
<proteinExistence type="inferred from homology"/>
<dbReference type="InterPro" id="IPR003265">
    <property type="entry name" value="HhH-GPD_domain"/>
</dbReference>
<evidence type="ECO:0000256" key="13">
    <source>
        <dbReference type="ARBA" id="ARBA00023295"/>
    </source>
</evidence>
<keyword evidence="8" id="KW-0227">DNA damage</keyword>
<reference evidence="16" key="1">
    <citation type="journal article" date="2023" name="Mol. Phylogenet. Evol.">
        <title>Genome-scale phylogeny and comparative genomics of the fungal order Sordariales.</title>
        <authorList>
            <person name="Hensen N."/>
            <person name="Bonometti L."/>
            <person name="Westerberg I."/>
            <person name="Brannstrom I.O."/>
            <person name="Guillou S."/>
            <person name="Cros-Aarteil S."/>
            <person name="Calhoun S."/>
            <person name="Haridas S."/>
            <person name="Kuo A."/>
            <person name="Mondo S."/>
            <person name="Pangilinan J."/>
            <person name="Riley R."/>
            <person name="LaButti K."/>
            <person name="Andreopoulos B."/>
            <person name="Lipzen A."/>
            <person name="Chen C."/>
            <person name="Yan M."/>
            <person name="Daum C."/>
            <person name="Ng V."/>
            <person name="Clum A."/>
            <person name="Steindorff A."/>
            <person name="Ohm R.A."/>
            <person name="Martin F."/>
            <person name="Silar P."/>
            <person name="Natvig D.O."/>
            <person name="Lalanne C."/>
            <person name="Gautier V."/>
            <person name="Ament-Velasquez S.L."/>
            <person name="Kruys A."/>
            <person name="Hutchinson M.I."/>
            <person name="Powell A.J."/>
            <person name="Barry K."/>
            <person name="Miller A.N."/>
            <person name="Grigoriev I.V."/>
            <person name="Debuchy R."/>
            <person name="Gladieux P."/>
            <person name="Hiltunen Thoren M."/>
            <person name="Johannesson H."/>
        </authorList>
    </citation>
    <scope>NUCLEOTIDE SEQUENCE</scope>
    <source>
        <strain evidence="16">PSN293</strain>
    </source>
</reference>
<dbReference type="InterPro" id="IPR015797">
    <property type="entry name" value="NUDIX_hydrolase-like_dom_sf"/>
</dbReference>
<evidence type="ECO:0000256" key="9">
    <source>
        <dbReference type="ARBA" id="ARBA00022801"/>
    </source>
</evidence>
<dbReference type="SUPFAM" id="SSF48150">
    <property type="entry name" value="DNA-glycosylase"/>
    <property type="match status" value="1"/>
</dbReference>
<gene>
    <name evidence="16" type="ORF">QBC37DRAFT_425240</name>
</gene>
<evidence type="ECO:0000256" key="10">
    <source>
        <dbReference type="ARBA" id="ARBA00023004"/>
    </source>
</evidence>
<dbReference type="Gene3D" id="1.10.340.30">
    <property type="entry name" value="Hypothetical protein, domain 2"/>
    <property type="match status" value="1"/>
</dbReference>
<keyword evidence="7" id="KW-0479">Metal-binding</keyword>
<dbReference type="PANTHER" id="PTHR42944">
    <property type="entry name" value="ADENINE DNA GLYCOSYLASE"/>
    <property type="match status" value="1"/>
</dbReference>
<dbReference type="GO" id="GO:0034039">
    <property type="term" value="F:8-oxo-7,8-dihydroguanine DNA N-glycosylase activity"/>
    <property type="evidence" value="ECO:0007669"/>
    <property type="project" value="TreeGrafter"/>
</dbReference>
<evidence type="ECO:0000256" key="14">
    <source>
        <dbReference type="SAM" id="MobiDB-lite"/>
    </source>
</evidence>
<keyword evidence="13" id="KW-0326">Glycosidase</keyword>
<dbReference type="FunFam" id="1.10.340.30:FF:000002">
    <property type="entry name" value="Adenine DNA glycosylase"/>
    <property type="match status" value="1"/>
</dbReference>
<dbReference type="InterPro" id="IPR003651">
    <property type="entry name" value="Endonuclease3_FeS-loop_motif"/>
</dbReference>
<feature type="compositionally biased region" description="Basic and acidic residues" evidence="14">
    <location>
        <begin position="75"/>
        <end position="92"/>
    </location>
</feature>
<keyword evidence="17" id="KW-1185">Reference proteome</keyword>
<feature type="compositionally biased region" description="Acidic residues" evidence="14">
    <location>
        <begin position="137"/>
        <end position="146"/>
    </location>
</feature>
<evidence type="ECO:0000313" key="17">
    <source>
        <dbReference type="Proteomes" id="UP001301769"/>
    </source>
</evidence>
<organism evidence="16 17">
    <name type="scientific">Rhypophila decipiens</name>
    <dbReference type="NCBI Taxonomy" id="261697"/>
    <lineage>
        <taxon>Eukaryota</taxon>
        <taxon>Fungi</taxon>
        <taxon>Dikarya</taxon>
        <taxon>Ascomycota</taxon>
        <taxon>Pezizomycotina</taxon>
        <taxon>Sordariomycetes</taxon>
        <taxon>Sordariomycetidae</taxon>
        <taxon>Sordariales</taxon>
        <taxon>Naviculisporaceae</taxon>
        <taxon>Rhypophila</taxon>
    </lineage>
</organism>
<feature type="compositionally biased region" description="Basic and acidic residues" evidence="14">
    <location>
        <begin position="155"/>
        <end position="170"/>
    </location>
</feature>
<keyword evidence="11" id="KW-0411">Iron-sulfur</keyword>
<feature type="region of interest" description="Disordered" evidence="14">
    <location>
        <begin position="1"/>
        <end position="170"/>
    </location>
</feature>
<protein>
    <recommendedName>
        <fullName evidence="5">Adenine DNA glycosylase</fullName>
        <ecNumber evidence="4">3.2.2.31</ecNumber>
    </recommendedName>
</protein>
<dbReference type="GO" id="GO:0032357">
    <property type="term" value="F:oxidized purine DNA binding"/>
    <property type="evidence" value="ECO:0007669"/>
    <property type="project" value="TreeGrafter"/>
</dbReference>
<dbReference type="GO" id="GO:0005634">
    <property type="term" value="C:nucleus"/>
    <property type="evidence" value="ECO:0007669"/>
    <property type="project" value="TreeGrafter"/>
</dbReference>
<name>A0AAN6Y441_9PEZI</name>
<dbReference type="AlphaFoldDB" id="A0AAN6Y441"/>
<evidence type="ECO:0000256" key="7">
    <source>
        <dbReference type="ARBA" id="ARBA00022723"/>
    </source>
</evidence>
<evidence type="ECO:0000256" key="4">
    <source>
        <dbReference type="ARBA" id="ARBA00012045"/>
    </source>
</evidence>
<keyword evidence="6" id="KW-0004">4Fe-4S</keyword>
<evidence type="ECO:0000256" key="5">
    <source>
        <dbReference type="ARBA" id="ARBA00022023"/>
    </source>
</evidence>
<keyword evidence="12" id="KW-0234">DNA repair</keyword>
<dbReference type="InterPro" id="IPR044298">
    <property type="entry name" value="MIG/MutY"/>
</dbReference>
<accession>A0AAN6Y441</accession>
<evidence type="ECO:0000259" key="15">
    <source>
        <dbReference type="SMART" id="SM00478"/>
    </source>
</evidence>
<keyword evidence="10" id="KW-0408">Iron</keyword>
<dbReference type="SMART" id="SM00525">
    <property type="entry name" value="FES"/>
    <property type="match status" value="1"/>
</dbReference>
<dbReference type="Pfam" id="PF00730">
    <property type="entry name" value="HhH-GPD"/>
    <property type="match status" value="1"/>
</dbReference>
<dbReference type="PANTHER" id="PTHR42944:SF1">
    <property type="entry name" value="ADENINE DNA GLYCOSYLASE"/>
    <property type="match status" value="1"/>
</dbReference>
<evidence type="ECO:0000256" key="2">
    <source>
        <dbReference type="ARBA" id="ARBA00001966"/>
    </source>
</evidence>
<evidence type="ECO:0000256" key="1">
    <source>
        <dbReference type="ARBA" id="ARBA00000843"/>
    </source>
</evidence>
<feature type="compositionally biased region" description="Acidic residues" evidence="14">
    <location>
        <begin position="40"/>
        <end position="49"/>
    </location>
</feature>
<dbReference type="InterPro" id="IPR011257">
    <property type="entry name" value="DNA_glycosylase"/>
</dbReference>
<dbReference type="SUPFAM" id="SSF55811">
    <property type="entry name" value="Nudix"/>
    <property type="match status" value="1"/>
</dbReference>
<dbReference type="GO" id="GO:0046872">
    <property type="term" value="F:metal ion binding"/>
    <property type="evidence" value="ECO:0007669"/>
    <property type="project" value="UniProtKB-KW"/>
</dbReference>
<dbReference type="EC" id="3.2.2.31" evidence="4"/>
<reference evidence="16" key="2">
    <citation type="submission" date="2023-05" db="EMBL/GenBank/DDBJ databases">
        <authorList>
            <consortium name="Lawrence Berkeley National Laboratory"/>
            <person name="Steindorff A."/>
            <person name="Hensen N."/>
            <person name="Bonometti L."/>
            <person name="Westerberg I."/>
            <person name="Brannstrom I.O."/>
            <person name="Guillou S."/>
            <person name="Cros-Aarteil S."/>
            <person name="Calhoun S."/>
            <person name="Haridas S."/>
            <person name="Kuo A."/>
            <person name="Mondo S."/>
            <person name="Pangilinan J."/>
            <person name="Riley R."/>
            <person name="Labutti K."/>
            <person name="Andreopoulos B."/>
            <person name="Lipzen A."/>
            <person name="Chen C."/>
            <person name="Yanf M."/>
            <person name="Daum C."/>
            <person name="Ng V."/>
            <person name="Clum A."/>
            <person name="Ohm R."/>
            <person name="Martin F."/>
            <person name="Silar P."/>
            <person name="Natvig D."/>
            <person name="Lalanne C."/>
            <person name="Gautier V."/>
            <person name="Ament-Velasquez S.L."/>
            <person name="Kruys A."/>
            <person name="Hutchinson M.I."/>
            <person name="Powell A.J."/>
            <person name="Barry K."/>
            <person name="Miller A.N."/>
            <person name="Grigoriev I.V."/>
            <person name="Debuchy R."/>
            <person name="Gladieux P."/>
            <person name="Thoren M.H."/>
            <person name="Johannesson H."/>
        </authorList>
    </citation>
    <scope>NUCLEOTIDE SEQUENCE</scope>
    <source>
        <strain evidence="16">PSN293</strain>
    </source>
</reference>
<evidence type="ECO:0000256" key="8">
    <source>
        <dbReference type="ARBA" id="ARBA00022763"/>
    </source>
</evidence>
<dbReference type="CDD" id="cd00056">
    <property type="entry name" value="ENDO3c"/>
    <property type="match status" value="1"/>
</dbReference>
<dbReference type="GO" id="GO:0035485">
    <property type="term" value="F:adenine/guanine mispair binding"/>
    <property type="evidence" value="ECO:0007669"/>
    <property type="project" value="TreeGrafter"/>
</dbReference>
<dbReference type="GO" id="GO:0006298">
    <property type="term" value="P:mismatch repair"/>
    <property type="evidence" value="ECO:0007669"/>
    <property type="project" value="TreeGrafter"/>
</dbReference>
<comment type="catalytic activity">
    <reaction evidence="1">
        <text>Hydrolyzes free adenine bases from 7,8-dihydro-8-oxoguanine:adenine mismatched double-stranded DNA, leaving an apurinic site.</text>
        <dbReference type="EC" id="3.2.2.31"/>
    </reaction>
</comment>
<evidence type="ECO:0000313" key="16">
    <source>
        <dbReference type="EMBL" id="KAK4212313.1"/>
    </source>
</evidence>
<dbReference type="EMBL" id="MU858130">
    <property type="protein sequence ID" value="KAK4212313.1"/>
    <property type="molecule type" value="Genomic_DNA"/>
</dbReference>
<dbReference type="InterPro" id="IPR023170">
    <property type="entry name" value="HhH_base_excis_C"/>
</dbReference>
<dbReference type="GO" id="GO:0051539">
    <property type="term" value="F:4 iron, 4 sulfur cluster binding"/>
    <property type="evidence" value="ECO:0007669"/>
    <property type="project" value="UniProtKB-KW"/>
</dbReference>
<comment type="cofactor">
    <cofactor evidence="2">
        <name>[4Fe-4S] cluster</name>
        <dbReference type="ChEBI" id="CHEBI:49883"/>
    </cofactor>
</comment>
<evidence type="ECO:0000256" key="12">
    <source>
        <dbReference type="ARBA" id="ARBA00023204"/>
    </source>
</evidence>
<sequence>MPPATRQATRRAAARAEEIKSEVEEPARAAPSVNVKIEDIQAEDPNDDDAQSRDMTPEFKEEYVKDEAADDDDDAQSRDMTPEFKEEDVHDEGLDDDGSQSRSMSPDLKEEDVDDEGVDEDNAQSRASSVNIKSEDIQAEESDDDDAQSRAVTPELKEESHHFVKDEIKEEIKEEPGVPRVKRRAPAIPDREANNKRRREDLAGNSLWNLQIIAAPARRDPNGHSRSYHHPLLLNNLGARQDLLSWFDSVTSHRAMPWRKPWINPALYPHGSAHLRQMLEKRAYEVWISEVMLQQTRVATVIDYWNRWMDRWPTIQHLAAADRQEVLDAWRGLGYYNRATRIHQAAKTVCKSFGGLIPSDVEVLQNKMAGVGRYTAGAIAAIVYGKPAALVDGNVLRVMSRQMGLFGEIRSTYSDAWHCTWKAAEELAEQVVRDEIRGIELVDADEEGDGLGEEDGHVKKEEPNNRRVFMMHKGLPLSDKPGKLGQALMELGSTICTPKPDCTACPITSTCRAYSEGFALALHSEDISGPGTEATDYRAPALRPRRQVLQDIEDLCTWCDEGQSQEAGICTDGNTNVKYREVNNGHPYRIKSILTLDHERTIVHSARAFAMINHHTAKYPPKPARKTLKQQESQVFALRRVSDGRYLIQRRTPKGLLPNMWELPSTTFDATPFTGRPRHPARKPLQPNSEGTTENVERELLDEIIIKSELLISPRPEPVYDKYGDEIPNEITRYWDEAGGPPLITHVGELGIIPWTFSHIKMFMYVQFFELDDTHPETRRHHHWAMYGKTQRWLTPAQVDEMTMGAGMRRCWEMVKRTEEELLGAAE</sequence>
<feature type="domain" description="HhH-GPD" evidence="15">
    <location>
        <begin position="292"/>
        <end position="444"/>
    </location>
</feature>
<evidence type="ECO:0000256" key="11">
    <source>
        <dbReference type="ARBA" id="ARBA00023014"/>
    </source>
</evidence>
<evidence type="ECO:0000256" key="3">
    <source>
        <dbReference type="ARBA" id="ARBA00008343"/>
    </source>
</evidence>
<feature type="region of interest" description="Disordered" evidence="14">
    <location>
        <begin position="671"/>
        <end position="694"/>
    </location>
</feature>
<dbReference type="GO" id="GO:0006285">
    <property type="term" value="P:base-excision repair, AP site formation"/>
    <property type="evidence" value="ECO:0007669"/>
    <property type="project" value="UniProtKB-ARBA"/>
</dbReference>
<feature type="compositionally biased region" description="Basic and acidic residues" evidence="14">
    <location>
        <begin position="50"/>
        <end position="67"/>
    </location>
</feature>
<feature type="compositionally biased region" description="Acidic residues" evidence="14">
    <location>
        <begin position="109"/>
        <end position="122"/>
    </location>
</feature>
<dbReference type="Proteomes" id="UP001301769">
    <property type="component" value="Unassembled WGS sequence"/>
</dbReference>
<dbReference type="Gene3D" id="3.90.79.10">
    <property type="entry name" value="Nucleoside Triphosphate Pyrophosphohydrolase"/>
    <property type="match status" value="1"/>
</dbReference>
<dbReference type="GO" id="GO:0000701">
    <property type="term" value="F:purine-specific mismatch base pair DNA N-glycosylase activity"/>
    <property type="evidence" value="ECO:0007669"/>
    <property type="project" value="UniProtKB-EC"/>
</dbReference>
<comment type="caution">
    <text evidence="16">The sequence shown here is derived from an EMBL/GenBank/DDBJ whole genome shotgun (WGS) entry which is preliminary data.</text>
</comment>
<dbReference type="SMART" id="SM00478">
    <property type="entry name" value="ENDO3c"/>
    <property type="match status" value="1"/>
</dbReference>
<comment type="similarity">
    <text evidence="3">Belongs to the Nth/MutY family.</text>
</comment>
<evidence type="ECO:0000256" key="6">
    <source>
        <dbReference type="ARBA" id="ARBA00022485"/>
    </source>
</evidence>